<dbReference type="SMART" id="SM00320">
    <property type="entry name" value="WD40"/>
    <property type="match status" value="6"/>
</dbReference>
<keyword evidence="4" id="KW-1185">Reference proteome</keyword>
<feature type="coiled-coil region" evidence="2">
    <location>
        <begin position="873"/>
        <end position="1010"/>
    </location>
</feature>
<name>A0AA36FJJ6_OCTVU</name>
<dbReference type="Gene3D" id="1.10.287.1490">
    <property type="match status" value="1"/>
</dbReference>
<dbReference type="PANTHER" id="PTHR32215">
    <property type="entry name" value="CILIA- AND FLAGELLA-ASSOCIATED PROTEIN 57"/>
    <property type="match status" value="1"/>
</dbReference>
<keyword evidence="2" id="KW-0175">Coiled coil</keyword>
<dbReference type="Gene3D" id="2.130.10.10">
    <property type="entry name" value="YVTN repeat-like/Quinoprotein amine dehydrogenase"/>
    <property type="match status" value="2"/>
</dbReference>
<dbReference type="InterPro" id="IPR036322">
    <property type="entry name" value="WD40_repeat_dom_sf"/>
</dbReference>
<feature type="repeat" description="WD" evidence="1">
    <location>
        <begin position="471"/>
        <end position="512"/>
    </location>
</feature>
<dbReference type="InterPro" id="IPR052993">
    <property type="entry name" value="CFA-57"/>
</dbReference>
<dbReference type="Pfam" id="PF00400">
    <property type="entry name" value="WD40"/>
    <property type="match status" value="3"/>
</dbReference>
<dbReference type="EMBL" id="OX597836">
    <property type="protein sequence ID" value="CAI9739339.1"/>
    <property type="molecule type" value="Genomic_DNA"/>
</dbReference>
<evidence type="ECO:0000313" key="3">
    <source>
        <dbReference type="EMBL" id="CAI9739339.1"/>
    </source>
</evidence>
<protein>
    <submittedName>
        <fullName evidence="3">Ciliaflagella57-likeassociated and flagella-associated 57-like</fullName>
    </submittedName>
</protein>
<feature type="repeat" description="WD" evidence="1">
    <location>
        <begin position="366"/>
        <end position="389"/>
    </location>
</feature>
<proteinExistence type="predicted"/>
<dbReference type="PROSITE" id="PS50082">
    <property type="entry name" value="WD_REPEATS_2"/>
    <property type="match status" value="3"/>
</dbReference>
<dbReference type="PANTHER" id="PTHR32215:SF0">
    <property type="entry name" value="CILIA- AND FLAGELLA-ASSOCIATED PROTEIN 57"/>
    <property type="match status" value="1"/>
</dbReference>
<dbReference type="PROSITE" id="PS50294">
    <property type="entry name" value="WD_REPEATS_REGION"/>
    <property type="match status" value="1"/>
</dbReference>
<sequence>MSISTATIKYLIGINSDISSNVFYLDEQTILYPCGCYCVFYNTEQKTMRLLLASEKGAEITAMTISPNRSYTAVGLKYEKPSVNILDLFAFRKKKTLVCPELFSCKIVSLSFSSDSRCIIAICDDPSRTLLYWSWEKSRLLITAKVTNSAVPETLNFISFNPQDHLNVYAFGNGLLKSFRFVEGNLKQFNFPKIEPRDFKCYCWDANERLLVGTGNGRVLFIEGTDLRLDFNVFQYLNIPNDAARTHGVTAIVSYSKGFITACGTQYVQFFERVEDKDNYKFVRDVLLPSDTLDNNKLCDQVIKWMVVNPTEDVLVISTNMKQMYSTQVNPPETKYMKQTSVFDVLVQPFHYKSVTGCCVCSWKPLIATSSLDGSIKVWNYETFTLELSKDFSEEVYSISMHPMGLFLLAGFSDKLRFMYILRDDFKQFKEFSIRMCTHCNFSRGGHMFAAVNNNFIQVYSSITFEMLANLKGHNGKVQATAWCMDDNNLISCGLDGAVYDWELKTGKRIGQCVLKSCAYNDVIINFENKNFYAVGSDYSMKEIHESDILRTFPSGDVLFTSIALSWSNTMLFVGTNNGYIRSLEYPIMLPGRWLDYPCHSLDTTHMTFTTDDRYLISTSKDASIAIWKVNVAESRALKRDRSTIWSEEILIPRSDLEEKNSSLAELKSRVEELNMENEYQMHLKDMSYNDKIREMTETFIQEMENLKTKNQALQNDKTKQESRHDEIMTEMLEKHCRELQFIESANDKKLLEEYEKFKDLHNRLLRLQEEHDQQVQELEEKQELLQEQLTAHYEGKLQEVEKKLEQRLEDIMLQQKEYDEMKKQIEEDADMEIVYTKTDYEQQLYHERYSNSKIKDENSILKKKLLAFPKELKESKEECKKYKLEIKRLNIIIGNLEKDIQSLKKELQNQDHGLQDEEKRFYDLKLKNHEIEKLKCELEYNKIIELRQQIEQREVEISNMKEQIKAMQSELENFTQQFIIMDHTTAETKQKLKEQIKAMQSELENFTQQFIIMDHTTAETKQKLAATSLELSKERMSLHRKTALLDRFCADLIDCTSFIQDPMRLKSSIKALYAKYIERNVDKIVTTDPNIQVEWGRQRNHFEYSIHKLKHQLNRTVKNASLENEVLVNKCNKMGEVLQLEREKNRRLLSIMERAK</sequence>
<dbReference type="AlphaFoldDB" id="A0AA36FJJ6"/>
<feature type="coiled-coil region" evidence="2">
    <location>
        <begin position="654"/>
        <end position="829"/>
    </location>
</feature>
<evidence type="ECO:0000256" key="2">
    <source>
        <dbReference type="SAM" id="Coils"/>
    </source>
</evidence>
<keyword evidence="1" id="KW-0853">WD repeat</keyword>
<gene>
    <name evidence="3" type="ORF">OCTVUL_1B024044</name>
</gene>
<dbReference type="InterPro" id="IPR001680">
    <property type="entry name" value="WD40_rpt"/>
</dbReference>
<dbReference type="SUPFAM" id="SSF50978">
    <property type="entry name" value="WD40 repeat-like"/>
    <property type="match status" value="2"/>
</dbReference>
<reference evidence="3" key="1">
    <citation type="submission" date="2023-08" db="EMBL/GenBank/DDBJ databases">
        <authorList>
            <person name="Alioto T."/>
            <person name="Alioto T."/>
            <person name="Gomez Garrido J."/>
        </authorList>
    </citation>
    <scope>NUCLEOTIDE SEQUENCE</scope>
</reference>
<organism evidence="3 4">
    <name type="scientific">Octopus vulgaris</name>
    <name type="common">Common octopus</name>
    <dbReference type="NCBI Taxonomy" id="6645"/>
    <lineage>
        <taxon>Eukaryota</taxon>
        <taxon>Metazoa</taxon>
        <taxon>Spiralia</taxon>
        <taxon>Lophotrochozoa</taxon>
        <taxon>Mollusca</taxon>
        <taxon>Cephalopoda</taxon>
        <taxon>Coleoidea</taxon>
        <taxon>Octopodiformes</taxon>
        <taxon>Octopoda</taxon>
        <taxon>Incirrata</taxon>
        <taxon>Octopodidae</taxon>
        <taxon>Octopus</taxon>
    </lineage>
</organism>
<dbReference type="InterPro" id="IPR015943">
    <property type="entry name" value="WD40/YVTN_repeat-like_dom_sf"/>
</dbReference>
<evidence type="ECO:0000313" key="4">
    <source>
        <dbReference type="Proteomes" id="UP001162480"/>
    </source>
</evidence>
<accession>A0AA36FJJ6</accession>
<feature type="repeat" description="WD" evidence="1">
    <location>
        <begin position="597"/>
        <end position="638"/>
    </location>
</feature>
<evidence type="ECO:0000256" key="1">
    <source>
        <dbReference type="PROSITE-ProRule" id="PRU00221"/>
    </source>
</evidence>
<dbReference type="Proteomes" id="UP001162480">
    <property type="component" value="Chromosome 23"/>
</dbReference>